<organism evidence="10 11">
    <name type="scientific">Serendipita vermifera MAFF 305830</name>
    <dbReference type="NCBI Taxonomy" id="933852"/>
    <lineage>
        <taxon>Eukaryota</taxon>
        <taxon>Fungi</taxon>
        <taxon>Dikarya</taxon>
        <taxon>Basidiomycota</taxon>
        <taxon>Agaricomycotina</taxon>
        <taxon>Agaricomycetes</taxon>
        <taxon>Sebacinales</taxon>
        <taxon>Serendipitaceae</taxon>
        <taxon>Serendipita</taxon>
    </lineage>
</organism>
<dbReference type="GO" id="GO:0005634">
    <property type="term" value="C:nucleus"/>
    <property type="evidence" value="ECO:0007669"/>
    <property type="project" value="UniProtKB-SubCell"/>
</dbReference>
<dbReference type="CDD" id="cd12148">
    <property type="entry name" value="fungal_TF_MHR"/>
    <property type="match status" value="1"/>
</dbReference>
<dbReference type="PANTHER" id="PTHR31313:SF81">
    <property type="entry name" value="TY1 ENHANCER ACTIVATOR"/>
    <property type="match status" value="1"/>
</dbReference>
<evidence type="ECO:0000256" key="8">
    <source>
        <dbReference type="SAM" id="MobiDB-lite"/>
    </source>
</evidence>
<feature type="region of interest" description="Disordered" evidence="8">
    <location>
        <begin position="620"/>
        <end position="639"/>
    </location>
</feature>
<keyword evidence="4" id="KW-0805">Transcription regulation</keyword>
<evidence type="ECO:0000256" key="7">
    <source>
        <dbReference type="ARBA" id="ARBA00023242"/>
    </source>
</evidence>
<keyword evidence="7" id="KW-0539">Nucleus</keyword>
<dbReference type="InterPro" id="IPR036864">
    <property type="entry name" value="Zn2-C6_fun-type_DNA-bd_sf"/>
</dbReference>
<feature type="region of interest" description="Disordered" evidence="8">
    <location>
        <begin position="570"/>
        <end position="614"/>
    </location>
</feature>
<evidence type="ECO:0000256" key="1">
    <source>
        <dbReference type="ARBA" id="ARBA00004123"/>
    </source>
</evidence>
<evidence type="ECO:0000313" key="10">
    <source>
        <dbReference type="EMBL" id="KIM26935.1"/>
    </source>
</evidence>
<dbReference type="STRING" id="933852.A0A0C3AQW1"/>
<protein>
    <recommendedName>
        <fullName evidence="9">Zn(2)-C6 fungal-type domain-containing protein</fullName>
    </recommendedName>
</protein>
<dbReference type="PROSITE" id="PS00463">
    <property type="entry name" value="ZN2_CY6_FUNGAL_1"/>
    <property type="match status" value="1"/>
</dbReference>
<keyword evidence="11" id="KW-1185">Reference proteome</keyword>
<evidence type="ECO:0000259" key="9">
    <source>
        <dbReference type="PROSITE" id="PS50048"/>
    </source>
</evidence>
<evidence type="ECO:0000256" key="6">
    <source>
        <dbReference type="ARBA" id="ARBA00023163"/>
    </source>
</evidence>
<dbReference type="InterPro" id="IPR051615">
    <property type="entry name" value="Transcr_Regulatory_Elem"/>
</dbReference>
<dbReference type="Proteomes" id="UP000054097">
    <property type="component" value="Unassembled WGS sequence"/>
</dbReference>
<name>A0A0C3AQW1_SERVB</name>
<proteinExistence type="predicted"/>
<dbReference type="SMART" id="SM00066">
    <property type="entry name" value="GAL4"/>
    <property type="match status" value="1"/>
</dbReference>
<dbReference type="SUPFAM" id="SSF57701">
    <property type="entry name" value="Zn2/Cys6 DNA-binding domain"/>
    <property type="match status" value="1"/>
</dbReference>
<feature type="compositionally biased region" description="Polar residues" evidence="8">
    <location>
        <begin position="257"/>
        <end position="276"/>
    </location>
</feature>
<evidence type="ECO:0000256" key="3">
    <source>
        <dbReference type="ARBA" id="ARBA00022833"/>
    </source>
</evidence>
<feature type="compositionally biased region" description="Polar residues" evidence="8">
    <location>
        <begin position="230"/>
        <end position="239"/>
    </location>
</feature>
<feature type="region of interest" description="Disordered" evidence="8">
    <location>
        <begin position="104"/>
        <end position="170"/>
    </location>
</feature>
<dbReference type="AlphaFoldDB" id="A0A0C3AQW1"/>
<dbReference type="PANTHER" id="PTHR31313">
    <property type="entry name" value="TY1 ENHANCER ACTIVATOR"/>
    <property type="match status" value="1"/>
</dbReference>
<feature type="region of interest" description="Disordered" evidence="8">
    <location>
        <begin position="326"/>
        <end position="346"/>
    </location>
</feature>
<gene>
    <name evidence="10" type="ORF">M408DRAFT_330304</name>
</gene>
<dbReference type="Pfam" id="PF00172">
    <property type="entry name" value="Zn_clus"/>
    <property type="match status" value="1"/>
</dbReference>
<dbReference type="PROSITE" id="PS50048">
    <property type="entry name" value="ZN2_CY6_FUNGAL_2"/>
    <property type="match status" value="1"/>
</dbReference>
<dbReference type="EMBL" id="KN824302">
    <property type="protein sequence ID" value="KIM26935.1"/>
    <property type="molecule type" value="Genomic_DNA"/>
</dbReference>
<reference evidence="10 11" key="1">
    <citation type="submission" date="2014-04" db="EMBL/GenBank/DDBJ databases">
        <authorList>
            <consortium name="DOE Joint Genome Institute"/>
            <person name="Kuo A."/>
            <person name="Zuccaro A."/>
            <person name="Kohler A."/>
            <person name="Nagy L.G."/>
            <person name="Floudas D."/>
            <person name="Copeland A."/>
            <person name="Barry K.W."/>
            <person name="Cichocki N."/>
            <person name="Veneault-Fourrey C."/>
            <person name="LaButti K."/>
            <person name="Lindquist E.A."/>
            <person name="Lipzen A."/>
            <person name="Lundell T."/>
            <person name="Morin E."/>
            <person name="Murat C."/>
            <person name="Sun H."/>
            <person name="Tunlid A."/>
            <person name="Henrissat B."/>
            <person name="Grigoriev I.V."/>
            <person name="Hibbett D.S."/>
            <person name="Martin F."/>
            <person name="Nordberg H.P."/>
            <person name="Cantor M.N."/>
            <person name="Hua S.X."/>
        </authorList>
    </citation>
    <scope>NUCLEOTIDE SEQUENCE [LARGE SCALE GENOMIC DNA]</scope>
    <source>
        <strain evidence="10 11">MAFF 305830</strain>
    </source>
</reference>
<evidence type="ECO:0000256" key="5">
    <source>
        <dbReference type="ARBA" id="ARBA00023125"/>
    </source>
</evidence>
<evidence type="ECO:0000256" key="2">
    <source>
        <dbReference type="ARBA" id="ARBA00022723"/>
    </source>
</evidence>
<dbReference type="GO" id="GO:0006351">
    <property type="term" value="P:DNA-templated transcription"/>
    <property type="evidence" value="ECO:0007669"/>
    <property type="project" value="InterPro"/>
</dbReference>
<dbReference type="GO" id="GO:0003677">
    <property type="term" value="F:DNA binding"/>
    <property type="evidence" value="ECO:0007669"/>
    <property type="project" value="UniProtKB-KW"/>
</dbReference>
<dbReference type="SMART" id="SM00906">
    <property type="entry name" value="Fungal_trans"/>
    <property type="match status" value="1"/>
</dbReference>
<keyword evidence="6" id="KW-0804">Transcription</keyword>
<keyword evidence="5" id="KW-0238">DNA-binding</keyword>
<dbReference type="Gene3D" id="4.10.240.10">
    <property type="entry name" value="Zn(2)-C6 fungal-type DNA-binding domain"/>
    <property type="match status" value="1"/>
</dbReference>
<dbReference type="CDD" id="cd00067">
    <property type="entry name" value="GAL4"/>
    <property type="match status" value="1"/>
</dbReference>
<feature type="compositionally biased region" description="Basic and acidic residues" evidence="8">
    <location>
        <begin position="207"/>
        <end position="224"/>
    </location>
</feature>
<comment type="subcellular location">
    <subcellularLocation>
        <location evidence="1">Nucleus</location>
    </subcellularLocation>
</comment>
<accession>A0A0C3AQW1</accession>
<dbReference type="GO" id="GO:0000981">
    <property type="term" value="F:DNA-binding transcription factor activity, RNA polymerase II-specific"/>
    <property type="evidence" value="ECO:0007669"/>
    <property type="project" value="InterPro"/>
</dbReference>
<evidence type="ECO:0000313" key="11">
    <source>
        <dbReference type="Proteomes" id="UP000054097"/>
    </source>
</evidence>
<dbReference type="GO" id="GO:0008270">
    <property type="term" value="F:zinc ion binding"/>
    <property type="evidence" value="ECO:0007669"/>
    <property type="project" value="InterPro"/>
</dbReference>
<keyword evidence="3" id="KW-0862">Zinc</keyword>
<feature type="domain" description="Zn(2)-C6 fungal-type" evidence="9">
    <location>
        <begin position="29"/>
        <end position="59"/>
    </location>
</feature>
<evidence type="ECO:0000256" key="4">
    <source>
        <dbReference type="ARBA" id="ARBA00023015"/>
    </source>
</evidence>
<dbReference type="InterPro" id="IPR001138">
    <property type="entry name" value="Zn2Cys6_DnaBD"/>
</dbReference>
<feature type="region of interest" description="Disordered" evidence="8">
    <location>
        <begin position="288"/>
        <end position="314"/>
    </location>
</feature>
<dbReference type="OrthoDB" id="2154091at2759"/>
<feature type="region of interest" description="Disordered" evidence="8">
    <location>
        <begin position="1"/>
        <end position="24"/>
    </location>
</feature>
<dbReference type="InterPro" id="IPR007219">
    <property type="entry name" value="XnlR_reg_dom"/>
</dbReference>
<dbReference type="HOGENOM" id="CLU_304215_0_0_1"/>
<feature type="compositionally biased region" description="Polar residues" evidence="8">
    <location>
        <begin position="570"/>
        <end position="593"/>
    </location>
</feature>
<keyword evidence="2" id="KW-0479">Metal-binding</keyword>
<dbReference type="Pfam" id="PF04082">
    <property type="entry name" value="Fungal_trans"/>
    <property type="match status" value="1"/>
</dbReference>
<sequence>MSGIIRNQRQHVDVGPGGNRRKTGHVTRACNTCRRKKSKCDGKQPVCKACADSGHECTWTAEEDSRRPATKQYVESLKNTNKFQADRIKALEAQLAAAGLKADTTGLEGSYNPNSGSPSGGLFSGMPLPPSSQTHSPAGSFNGELPPDAFLNPNPGADYDSHSDSESVAENLSNAASRLVIADGDLAAVGPSSLQFHRPSPITRTVPLDDTHGDGPKHTLHLSDDIPPNLSHSRNQSGASHVRSRSRSQTRSVGHSRASSVSPHGITPPSQAQTFAGGVSSNVQNLFQTLSPPTAGSGATPYLDPSSPGSDNFGAEQAAIDQILGGNYQGDQYTPNAQGEEEEEDGYDWRQMLPQDVELNRIEHDTLLDIFFKVFSSWCYRTVPDLFLRDMRRYLENTRVVKTEDAHSPPDGRIVPGGPKAVHYTPMLHNAILSIALAYSEDPHLCKRATRAKFVEKAKSTLEIECSRPSLACVHALAYIASFYSGEGEQTLGFLYFGMSIRMSQALGLSIDCSSWVRSGHISPLDEVDRIWTYWSAYCLDKCWAFYVGRDHGLPQPLLKVSQNPVLTHTDSGTGAQSASSQNSTFSQGTVQSPAPGPVTQVNYPTPDDKADNATWEWKAPSNWGSQGGLSRKTVSNTPSSISSAFYQTCKLMVLATRVMNTIWHLPKNASSESISPLALEVDQWLEDLPDAMRINRPKNTQALPHILMINMAHQWLQIILHRPFYTLTQNKSDQSIKRCDSGAEKILQYLAAWRRLYELRYVPITMVQISFIAGTTCLLKAIQSANMPEKRKTSLEGVTEIIRALSEMGATWKSALQSADALKTLRREQVSINERSPGPSRHPTVELQPPSVANSRAQTMDMAYELHPSNPPFGAILEQSGNIYAEPDQHMNDPFLQGGYSAESPGSTHSGQYFSGNEGMQVHNQGHFVNAADPSGNLGISGVHGGNMQVGLDMYGYGPLGYMGANDGRLRGGESFPNHPAGPFGGPAAQPGPIEGPEAWYGSGYGFSGVPGQQGHQQPYWPQ</sequence>
<feature type="region of interest" description="Disordered" evidence="8">
    <location>
        <begin position="191"/>
        <end position="276"/>
    </location>
</feature>
<reference evidence="11" key="2">
    <citation type="submission" date="2015-01" db="EMBL/GenBank/DDBJ databases">
        <title>Evolutionary Origins and Diversification of the Mycorrhizal Mutualists.</title>
        <authorList>
            <consortium name="DOE Joint Genome Institute"/>
            <consortium name="Mycorrhizal Genomics Consortium"/>
            <person name="Kohler A."/>
            <person name="Kuo A."/>
            <person name="Nagy L.G."/>
            <person name="Floudas D."/>
            <person name="Copeland A."/>
            <person name="Barry K.W."/>
            <person name="Cichocki N."/>
            <person name="Veneault-Fourrey C."/>
            <person name="LaButti K."/>
            <person name="Lindquist E.A."/>
            <person name="Lipzen A."/>
            <person name="Lundell T."/>
            <person name="Morin E."/>
            <person name="Murat C."/>
            <person name="Riley R."/>
            <person name="Ohm R."/>
            <person name="Sun H."/>
            <person name="Tunlid A."/>
            <person name="Henrissat B."/>
            <person name="Grigoriev I.V."/>
            <person name="Hibbett D.S."/>
            <person name="Martin F."/>
        </authorList>
    </citation>
    <scope>NUCLEOTIDE SEQUENCE [LARGE SCALE GENOMIC DNA]</scope>
    <source>
        <strain evidence="11">MAFF 305830</strain>
    </source>
</reference>